<dbReference type="EMBL" id="JAPQFJ010000003">
    <property type="protein sequence ID" value="MCY6957909.1"/>
    <property type="molecule type" value="Genomic_DNA"/>
</dbReference>
<dbReference type="RefSeq" id="WP_268060311.1">
    <property type="nucleotide sequence ID" value="NZ_JAPQFJ010000003.1"/>
</dbReference>
<evidence type="ECO:0000313" key="1">
    <source>
        <dbReference type="EMBL" id="MCY6957909.1"/>
    </source>
</evidence>
<evidence type="ECO:0000313" key="2">
    <source>
        <dbReference type="Proteomes" id="UP001144612"/>
    </source>
</evidence>
<dbReference type="Pfam" id="PF09693">
    <property type="entry name" value="Phage_XkdX"/>
    <property type="match status" value="1"/>
</dbReference>
<dbReference type="InterPro" id="IPR010022">
    <property type="entry name" value="XkdX"/>
</dbReference>
<comment type="caution">
    <text evidence="1">The sequence shown here is derived from an EMBL/GenBank/DDBJ whole genome shotgun (WGS) entry which is preliminary data.</text>
</comment>
<reference evidence="1" key="1">
    <citation type="submission" date="2022-12" db="EMBL/GenBank/DDBJ databases">
        <title>Clostridium sp. nov., isolated from industrial wastewater.</title>
        <authorList>
            <person name="Jiayan W."/>
        </authorList>
    </citation>
    <scope>NUCLEOTIDE SEQUENCE</scope>
    <source>
        <strain evidence="1">ZC22-4</strain>
    </source>
</reference>
<sequence>MFDFYKLFYPIYLSIDELKEACKYKVITDIEYKEITGEEYIKEDIKAV</sequence>
<accession>A0ABT4D6I4</accession>
<organism evidence="1 2">
    <name type="scientific">Clostridium brassicae</name>
    <dbReference type="NCBI Taxonomy" id="2999072"/>
    <lineage>
        <taxon>Bacteria</taxon>
        <taxon>Bacillati</taxon>
        <taxon>Bacillota</taxon>
        <taxon>Clostridia</taxon>
        <taxon>Eubacteriales</taxon>
        <taxon>Clostridiaceae</taxon>
        <taxon>Clostridium</taxon>
    </lineage>
</organism>
<gene>
    <name evidence="1" type="ORF">OW729_04735</name>
</gene>
<name>A0ABT4D6I4_9CLOT</name>
<proteinExistence type="predicted"/>
<dbReference type="Proteomes" id="UP001144612">
    <property type="component" value="Unassembled WGS sequence"/>
</dbReference>
<keyword evidence="2" id="KW-1185">Reference proteome</keyword>
<protein>
    <submittedName>
        <fullName evidence="1">XkdX family protein</fullName>
    </submittedName>
</protein>